<dbReference type="GO" id="GO:0008374">
    <property type="term" value="F:O-acyltransferase activity"/>
    <property type="evidence" value="ECO:0007669"/>
    <property type="project" value="InterPro"/>
</dbReference>
<accession>A0AAD5ZY87</accession>
<keyword evidence="8" id="KW-0012">Acyltransferase</keyword>
<evidence type="ECO:0000259" key="10">
    <source>
        <dbReference type="Pfam" id="PF13813"/>
    </source>
</evidence>
<dbReference type="PANTHER" id="PTHR31595">
    <property type="entry name" value="LONG-CHAIN-ALCOHOL O-FATTY-ACYLTRANSFERASE 3-RELATED"/>
    <property type="match status" value="1"/>
</dbReference>
<keyword evidence="7 9" id="KW-0472">Membrane</keyword>
<dbReference type="PANTHER" id="PTHR31595:SF57">
    <property type="entry name" value="OS04G0481900 PROTEIN"/>
    <property type="match status" value="1"/>
</dbReference>
<evidence type="ECO:0000313" key="11">
    <source>
        <dbReference type="EMBL" id="KAJ3706230.1"/>
    </source>
</evidence>
<dbReference type="GO" id="GO:0016020">
    <property type="term" value="C:membrane"/>
    <property type="evidence" value="ECO:0007669"/>
    <property type="project" value="UniProtKB-SubCell"/>
</dbReference>
<comment type="pathway">
    <text evidence="2">Secondary metabolite biosynthesis.</text>
</comment>
<dbReference type="Pfam" id="PF13813">
    <property type="entry name" value="MBOAT_2"/>
    <property type="match status" value="1"/>
</dbReference>
<dbReference type="PIRSF" id="PIRSF037006">
    <property type="entry name" value="Wax_synthase"/>
    <property type="match status" value="1"/>
</dbReference>
<dbReference type="AlphaFoldDB" id="A0AAD5ZY87"/>
<feature type="transmembrane region" description="Helical" evidence="9">
    <location>
        <begin position="289"/>
        <end position="311"/>
    </location>
</feature>
<evidence type="ECO:0000256" key="5">
    <source>
        <dbReference type="ARBA" id="ARBA00022692"/>
    </source>
</evidence>
<evidence type="ECO:0000256" key="6">
    <source>
        <dbReference type="ARBA" id="ARBA00022989"/>
    </source>
</evidence>
<feature type="transmembrane region" description="Helical" evidence="9">
    <location>
        <begin position="153"/>
        <end position="176"/>
    </location>
</feature>
<evidence type="ECO:0000256" key="2">
    <source>
        <dbReference type="ARBA" id="ARBA00005179"/>
    </source>
</evidence>
<evidence type="ECO:0000256" key="7">
    <source>
        <dbReference type="ARBA" id="ARBA00023136"/>
    </source>
</evidence>
<protein>
    <recommendedName>
        <fullName evidence="10">Wax synthase domain-containing protein</fullName>
    </recommendedName>
</protein>
<evidence type="ECO:0000256" key="8">
    <source>
        <dbReference type="ARBA" id="ARBA00023315"/>
    </source>
</evidence>
<keyword evidence="6 9" id="KW-1133">Transmembrane helix</keyword>
<feature type="transmembrane region" description="Helical" evidence="9">
    <location>
        <begin position="67"/>
        <end position="87"/>
    </location>
</feature>
<proteinExistence type="inferred from homology"/>
<evidence type="ECO:0000256" key="3">
    <source>
        <dbReference type="ARBA" id="ARBA00007282"/>
    </source>
</evidence>
<comment type="similarity">
    <text evidence="3">Belongs to the wax synthase family.</text>
</comment>
<organism evidence="11 12">
    <name type="scientific">Rhynchospora tenuis</name>
    <dbReference type="NCBI Taxonomy" id="198213"/>
    <lineage>
        <taxon>Eukaryota</taxon>
        <taxon>Viridiplantae</taxon>
        <taxon>Streptophyta</taxon>
        <taxon>Embryophyta</taxon>
        <taxon>Tracheophyta</taxon>
        <taxon>Spermatophyta</taxon>
        <taxon>Magnoliopsida</taxon>
        <taxon>Liliopsida</taxon>
        <taxon>Poales</taxon>
        <taxon>Cyperaceae</taxon>
        <taxon>Cyperoideae</taxon>
        <taxon>Rhynchosporeae</taxon>
        <taxon>Rhynchospora</taxon>
    </lineage>
</organism>
<keyword evidence="5 9" id="KW-0812">Transmembrane</keyword>
<feature type="transmembrane region" description="Helical" evidence="9">
    <location>
        <begin position="126"/>
        <end position="146"/>
    </location>
</feature>
<feature type="domain" description="Wax synthase" evidence="10">
    <location>
        <begin position="186"/>
        <end position="264"/>
    </location>
</feature>
<keyword evidence="12" id="KW-1185">Reference proteome</keyword>
<dbReference type="InterPro" id="IPR032805">
    <property type="entry name" value="Wax_synthase_dom"/>
</dbReference>
<reference evidence="11 12" key="1">
    <citation type="journal article" date="2022" name="Cell">
        <title>Repeat-based holocentromeres influence genome architecture and karyotype evolution.</title>
        <authorList>
            <person name="Hofstatter P.G."/>
            <person name="Thangavel G."/>
            <person name="Lux T."/>
            <person name="Neumann P."/>
            <person name="Vondrak T."/>
            <person name="Novak P."/>
            <person name="Zhang M."/>
            <person name="Costa L."/>
            <person name="Castellani M."/>
            <person name="Scott A."/>
            <person name="Toegelov H."/>
            <person name="Fuchs J."/>
            <person name="Mata-Sucre Y."/>
            <person name="Dias Y."/>
            <person name="Vanzela A.L.L."/>
            <person name="Huettel B."/>
            <person name="Almeida C.C.S."/>
            <person name="Simkova H."/>
            <person name="Souza G."/>
            <person name="Pedrosa-Harand A."/>
            <person name="Macas J."/>
            <person name="Mayer K.F.X."/>
            <person name="Houben A."/>
            <person name="Marques A."/>
        </authorList>
    </citation>
    <scope>NUCLEOTIDE SEQUENCE [LARGE SCALE GENOMIC DNA]</scope>
    <source>
        <strain evidence="11">RhyTen1mFocal</strain>
    </source>
</reference>
<dbReference type="Proteomes" id="UP001210211">
    <property type="component" value="Unassembled WGS sequence"/>
</dbReference>
<gene>
    <name evidence="11" type="ORF">LUZ61_009935</name>
</gene>
<sequence length="344" mass="39201">MNEAMEALQSDLKSLPKVVMIVFIVVYYARFTSSLLRPGLPRFLSVLPVISLLPFIPFTFSTIHFRGISGFFLTWLCLFKLLLLSFGQGPLNPSLPLISFISLATLPVKLQVDPQPKQLTTLSPKLLISTAIRAALLSVLFSIYRFKEELNYYVLLLMYCVHIYLFLELVLSTSAITSQLLGMELEPQFNKPYFTTSLRDFWGRRWNLMVSAILRPSIYEPAKIYFGPLGGVLAAFLTSGLMHELMFYYNNLRKPTGEVTAFFVLHGVCVVVEWYWAKHQKWWCPPRVVATPLTLGFVAGTAFCLFFPPLIRGRTDEKVLAEIAAIMDLMKETGRWLRLTDCVN</sequence>
<evidence type="ECO:0000256" key="4">
    <source>
        <dbReference type="ARBA" id="ARBA00022679"/>
    </source>
</evidence>
<comment type="subcellular location">
    <subcellularLocation>
        <location evidence="1">Membrane</location>
        <topology evidence="1">Multi-pass membrane protein</topology>
    </subcellularLocation>
</comment>
<dbReference type="GO" id="GO:0006629">
    <property type="term" value="P:lipid metabolic process"/>
    <property type="evidence" value="ECO:0007669"/>
    <property type="project" value="InterPro"/>
</dbReference>
<evidence type="ECO:0000313" key="12">
    <source>
        <dbReference type="Proteomes" id="UP001210211"/>
    </source>
</evidence>
<evidence type="ECO:0000256" key="1">
    <source>
        <dbReference type="ARBA" id="ARBA00004141"/>
    </source>
</evidence>
<feature type="transmembrane region" description="Helical" evidence="9">
    <location>
        <begin position="224"/>
        <end position="247"/>
    </location>
</feature>
<evidence type="ECO:0000256" key="9">
    <source>
        <dbReference type="SAM" id="Phobius"/>
    </source>
</evidence>
<feature type="transmembrane region" description="Helical" evidence="9">
    <location>
        <begin position="43"/>
        <end position="60"/>
    </location>
</feature>
<keyword evidence="4" id="KW-0808">Transferase</keyword>
<comment type="caution">
    <text evidence="11">The sequence shown here is derived from an EMBL/GenBank/DDBJ whole genome shotgun (WGS) entry which is preliminary data.</text>
</comment>
<dbReference type="InterPro" id="IPR017088">
    <property type="entry name" value="Wax_synthase_Magnoliopsida"/>
</dbReference>
<feature type="transmembrane region" description="Helical" evidence="9">
    <location>
        <begin position="259"/>
        <end position="277"/>
    </location>
</feature>
<dbReference type="InterPro" id="IPR044851">
    <property type="entry name" value="Wax_synthase"/>
</dbReference>
<feature type="transmembrane region" description="Helical" evidence="9">
    <location>
        <begin position="12"/>
        <end position="31"/>
    </location>
</feature>
<name>A0AAD5ZY87_9POAL</name>
<dbReference type="EMBL" id="JAMRDG010000001">
    <property type="protein sequence ID" value="KAJ3706230.1"/>
    <property type="molecule type" value="Genomic_DNA"/>
</dbReference>